<dbReference type="EMBL" id="JBHSPB010000004">
    <property type="protein sequence ID" value="MFC5720355.1"/>
    <property type="molecule type" value="Genomic_DNA"/>
</dbReference>
<reference evidence="2" key="1">
    <citation type="journal article" date="2019" name="Int. J. Syst. Evol. Microbiol.">
        <title>The Global Catalogue of Microorganisms (GCM) 10K type strain sequencing project: providing services to taxonomists for standard genome sequencing and annotation.</title>
        <authorList>
            <consortium name="The Broad Institute Genomics Platform"/>
            <consortium name="The Broad Institute Genome Sequencing Center for Infectious Disease"/>
            <person name="Wu L."/>
            <person name="Ma J."/>
        </authorList>
    </citation>
    <scope>NUCLEOTIDE SEQUENCE [LARGE SCALE GENOMIC DNA]</scope>
    <source>
        <strain evidence="2">CGMCC 4.7304</strain>
    </source>
</reference>
<sequence length="78" mass="8252">MTAPPRRLVTQIRAERVLPLPASLDAVAELLDTVHAELTAADRPVTDAEARLDSGVLVVSYPVPDDDGPRLAAVAGLR</sequence>
<gene>
    <name evidence="1" type="ORF">ACFP1Z_09295</name>
</gene>
<name>A0ABW0Z130_9ACTN</name>
<comment type="caution">
    <text evidence="1">The sequence shown here is derived from an EMBL/GenBank/DDBJ whole genome shotgun (WGS) entry which is preliminary data.</text>
</comment>
<proteinExistence type="predicted"/>
<evidence type="ECO:0000313" key="1">
    <source>
        <dbReference type="EMBL" id="MFC5720355.1"/>
    </source>
</evidence>
<accession>A0ABW0Z130</accession>
<protein>
    <submittedName>
        <fullName evidence="1">Uncharacterized protein</fullName>
    </submittedName>
</protein>
<keyword evidence="2" id="KW-1185">Reference proteome</keyword>
<dbReference type="RefSeq" id="WP_390315459.1">
    <property type="nucleotide sequence ID" value="NZ_JBHSPB010000004.1"/>
</dbReference>
<dbReference type="Proteomes" id="UP001596083">
    <property type="component" value="Unassembled WGS sequence"/>
</dbReference>
<organism evidence="1 2">
    <name type="scientific">Streptomyces gamaensis</name>
    <dbReference type="NCBI Taxonomy" id="1763542"/>
    <lineage>
        <taxon>Bacteria</taxon>
        <taxon>Bacillati</taxon>
        <taxon>Actinomycetota</taxon>
        <taxon>Actinomycetes</taxon>
        <taxon>Kitasatosporales</taxon>
        <taxon>Streptomycetaceae</taxon>
        <taxon>Streptomyces</taxon>
    </lineage>
</organism>
<evidence type="ECO:0000313" key="2">
    <source>
        <dbReference type="Proteomes" id="UP001596083"/>
    </source>
</evidence>